<protein>
    <submittedName>
        <fullName evidence="2">Nitroreductase family protein</fullName>
    </submittedName>
</protein>
<reference evidence="2" key="1">
    <citation type="submission" date="2022-05" db="EMBL/GenBank/DDBJ databases">
        <title>Jatrophihabitans sp. SB3-54 whole genome sequence.</title>
        <authorList>
            <person name="Suh M.K."/>
            <person name="Eom M.K."/>
            <person name="Kim J.S."/>
            <person name="Kim H.S."/>
            <person name="Do H.E."/>
            <person name="Shin Y.K."/>
            <person name="Lee J.-S."/>
        </authorList>
    </citation>
    <scope>NUCLEOTIDE SEQUENCE</scope>
    <source>
        <strain evidence="2">SB3-54</strain>
    </source>
</reference>
<gene>
    <name evidence="2" type="ORF">M6B22_04890</name>
</gene>
<dbReference type="Gene3D" id="3.40.109.10">
    <property type="entry name" value="NADH Oxidase"/>
    <property type="match status" value="1"/>
</dbReference>
<dbReference type="PANTHER" id="PTHR23026">
    <property type="entry name" value="NADPH NITROREDUCTASE"/>
    <property type="match status" value="1"/>
</dbReference>
<dbReference type="EMBL" id="CP097463">
    <property type="protein sequence ID" value="WAX58109.1"/>
    <property type="molecule type" value="Genomic_DNA"/>
</dbReference>
<keyword evidence="3" id="KW-1185">Reference proteome</keyword>
<dbReference type="SUPFAM" id="SSF55469">
    <property type="entry name" value="FMN-dependent nitroreductase-like"/>
    <property type="match status" value="2"/>
</dbReference>
<sequence>MSDETEAQDATLRLDRQTVAAALEVAVRASSIHNTQPWRWRLEDTGLSLRADRSRQLAVADPDGHSLHLSCGAALYLTEVGLRAAGWQVATSLLPDAADPDLLAVFTPTGWSEPTEAASELADAAMRRRCDRRPFAAEQLDDATRETLRAAAGDAAARIDYPDGPEQHIELAVAVSHADRAEREDEAYLAEMSHWLRDPDVHAMVDGVPVAAIPHVPADAPRHTDVPLRDFEVGVAGRQLIERDVDERPLIAVVFTEADGPRDHLEAGIAMMRLMLRAEQLGLASCPLSQAVDFAAFRARLQNSMGWVGYPQMLLRLGRPLSPVADLPRTPRRPVSAVLDVLTR</sequence>
<evidence type="ECO:0000313" key="3">
    <source>
        <dbReference type="Proteomes" id="UP001164693"/>
    </source>
</evidence>
<accession>A0ABY7K450</accession>
<evidence type="ECO:0000259" key="1">
    <source>
        <dbReference type="Pfam" id="PF00881"/>
    </source>
</evidence>
<dbReference type="InterPro" id="IPR029479">
    <property type="entry name" value="Nitroreductase"/>
</dbReference>
<name>A0ABY7K450_9ACTN</name>
<dbReference type="NCBIfam" id="NF047509">
    <property type="entry name" value="Rv3131_FMN_oxido"/>
    <property type="match status" value="1"/>
</dbReference>
<evidence type="ECO:0000313" key="2">
    <source>
        <dbReference type="EMBL" id="WAX58109.1"/>
    </source>
</evidence>
<dbReference type="Pfam" id="PF00881">
    <property type="entry name" value="Nitroreductase"/>
    <property type="match status" value="1"/>
</dbReference>
<dbReference type="Proteomes" id="UP001164693">
    <property type="component" value="Chromosome"/>
</dbReference>
<dbReference type="PANTHER" id="PTHR23026:SF123">
    <property type="entry name" value="NAD(P)H NITROREDUCTASE RV3131-RELATED"/>
    <property type="match status" value="1"/>
</dbReference>
<feature type="domain" description="Nitroreductase" evidence="1">
    <location>
        <begin position="126"/>
        <end position="301"/>
    </location>
</feature>
<dbReference type="RefSeq" id="WP_269444659.1">
    <property type="nucleotide sequence ID" value="NZ_CP097463.1"/>
</dbReference>
<organism evidence="2 3">
    <name type="scientific">Jatrophihabitans cynanchi</name>
    <dbReference type="NCBI Taxonomy" id="2944128"/>
    <lineage>
        <taxon>Bacteria</taxon>
        <taxon>Bacillati</taxon>
        <taxon>Actinomycetota</taxon>
        <taxon>Actinomycetes</taxon>
        <taxon>Jatrophihabitantales</taxon>
        <taxon>Jatrophihabitantaceae</taxon>
        <taxon>Jatrophihabitans</taxon>
    </lineage>
</organism>
<dbReference type="InterPro" id="IPR050627">
    <property type="entry name" value="Nitroreductase/BluB"/>
</dbReference>
<proteinExistence type="predicted"/>
<dbReference type="InterPro" id="IPR000415">
    <property type="entry name" value="Nitroreductase-like"/>
</dbReference>